<dbReference type="EMBL" id="JACXVP010000002">
    <property type="protein sequence ID" value="KAG5622736.1"/>
    <property type="molecule type" value="Genomic_DNA"/>
</dbReference>
<evidence type="ECO:0000256" key="1">
    <source>
        <dbReference type="SAM" id="Phobius"/>
    </source>
</evidence>
<evidence type="ECO:0000313" key="3">
    <source>
        <dbReference type="Proteomes" id="UP000824120"/>
    </source>
</evidence>
<name>A0A9J6ADV6_SOLCO</name>
<gene>
    <name evidence="2" type="ORF">H5410_007954</name>
</gene>
<evidence type="ECO:0000313" key="2">
    <source>
        <dbReference type="EMBL" id="KAG5622736.1"/>
    </source>
</evidence>
<organism evidence="2 3">
    <name type="scientific">Solanum commersonii</name>
    <name type="common">Commerson's wild potato</name>
    <name type="synonym">Commerson's nightshade</name>
    <dbReference type="NCBI Taxonomy" id="4109"/>
    <lineage>
        <taxon>Eukaryota</taxon>
        <taxon>Viridiplantae</taxon>
        <taxon>Streptophyta</taxon>
        <taxon>Embryophyta</taxon>
        <taxon>Tracheophyta</taxon>
        <taxon>Spermatophyta</taxon>
        <taxon>Magnoliopsida</taxon>
        <taxon>eudicotyledons</taxon>
        <taxon>Gunneridae</taxon>
        <taxon>Pentapetalae</taxon>
        <taxon>asterids</taxon>
        <taxon>lamiids</taxon>
        <taxon>Solanales</taxon>
        <taxon>Solanaceae</taxon>
        <taxon>Solanoideae</taxon>
        <taxon>Solaneae</taxon>
        <taxon>Solanum</taxon>
    </lineage>
</organism>
<feature type="transmembrane region" description="Helical" evidence="1">
    <location>
        <begin position="65"/>
        <end position="86"/>
    </location>
</feature>
<protein>
    <recommendedName>
        <fullName evidence="4">Transmembrane protein</fullName>
    </recommendedName>
</protein>
<proteinExistence type="predicted"/>
<keyword evidence="1" id="KW-0812">Transmembrane</keyword>
<reference evidence="2 3" key="1">
    <citation type="submission" date="2020-09" db="EMBL/GenBank/DDBJ databases">
        <title>De no assembly of potato wild relative species, Solanum commersonii.</title>
        <authorList>
            <person name="Cho K."/>
        </authorList>
    </citation>
    <scope>NUCLEOTIDE SEQUENCE [LARGE SCALE GENOMIC DNA]</scope>
    <source>
        <strain evidence="2">LZ3.2</strain>
        <tissue evidence="2">Leaf</tissue>
    </source>
</reference>
<keyword evidence="3" id="KW-1185">Reference proteome</keyword>
<dbReference type="Proteomes" id="UP000824120">
    <property type="component" value="Chromosome 2"/>
</dbReference>
<sequence length="87" mass="9435">MGKKLNFAKKGKRGREGLTLRLLGYGFCRVVGRDFRVCSAIFAGISSGIESRSSMEEERDGISSGIGWGIVGMLLLLGMGCCLVWMN</sequence>
<evidence type="ECO:0008006" key="4">
    <source>
        <dbReference type="Google" id="ProtNLM"/>
    </source>
</evidence>
<keyword evidence="1" id="KW-1133">Transmembrane helix</keyword>
<comment type="caution">
    <text evidence="2">The sequence shown here is derived from an EMBL/GenBank/DDBJ whole genome shotgun (WGS) entry which is preliminary data.</text>
</comment>
<accession>A0A9J6ADV6</accession>
<keyword evidence="1" id="KW-0472">Membrane</keyword>
<dbReference type="AlphaFoldDB" id="A0A9J6ADV6"/>